<dbReference type="Proteomes" id="UP000224567">
    <property type="component" value="Unassembled WGS sequence"/>
</dbReference>
<comment type="caution">
    <text evidence="1">The sequence shown here is derived from an EMBL/GenBank/DDBJ whole genome shotgun (WGS) entry which is preliminary data.</text>
</comment>
<gene>
    <name evidence="1" type="ORF">CQW23_00111</name>
</gene>
<proteinExistence type="predicted"/>
<name>A0A2G2XJS4_CAPBA</name>
<accession>A0A2G2XJS4</accession>
<dbReference type="PANTHER" id="PTHR46871:SF1">
    <property type="entry name" value="BROMO-ADJACENT HOMOLOGY (BAH) DOMAIN-CONTAINING PROTEIN"/>
    <property type="match status" value="1"/>
</dbReference>
<dbReference type="EMBL" id="MLFT02000001">
    <property type="protein sequence ID" value="PHT57748.1"/>
    <property type="molecule type" value="Genomic_DNA"/>
</dbReference>
<dbReference type="PANTHER" id="PTHR46871">
    <property type="entry name" value="BROMO-ADJACENT HOMOLOGY (BAH) DOMAIN-CONTAINING PROTEIN"/>
    <property type="match status" value="1"/>
</dbReference>
<evidence type="ECO:0000313" key="2">
    <source>
        <dbReference type="Proteomes" id="UP000224567"/>
    </source>
</evidence>
<evidence type="ECO:0000313" key="1">
    <source>
        <dbReference type="EMBL" id="PHT57748.1"/>
    </source>
</evidence>
<protein>
    <submittedName>
        <fullName evidence="1">Uncharacterized protein</fullName>
    </submittedName>
</protein>
<reference evidence="1 2" key="1">
    <citation type="journal article" date="2017" name="Genome Biol.">
        <title>New reference genome sequences of hot pepper reveal the massive evolution of plant disease-resistance genes by retroduplication.</title>
        <authorList>
            <person name="Kim S."/>
            <person name="Park J."/>
            <person name="Yeom S.I."/>
            <person name="Kim Y.M."/>
            <person name="Seo E."/>
            <person name="Kim K.T."/>
            <person name="Kim M.S."/>
            <person name="Lee J.M."/>
            <person name="Cheong K."/>
            <person name="Shin H.S."/>
            <person name="Kim S.B."/>
            <person name="Han K."/>
            <person name="Lee J."/>
            <person name="Park M."/>
            <person name="Lee H.A."/>
            <person name="Lee H.Y."/>
            <person name="Lee Y."/>
            <person name="Oh S."/>
            <person name="Lee J.H."/>
            <person name="Choi E."/>
            <person name="Choi E."/>
            <person name="Lee S.E."/>
            <person name="Jeon J."/>
            <person name="Kim H."/>
            <person name="Choi G."/>
            <person name="Song H."/>
            <person name="Lee J."/>
            <person name="Lee S.C."/>
            <person name="Kwon J.K."/>
            <person name="Lee H.Y."/>
            <person name="Koo N."/>
            <person name="Hong Y."/>
            <person name="Kim R.W."/>
            <person name="Kang W.H."/>
            <person name="Huh J.H."/>
            <person name="Kang B.C."/>
            <person name="Yang T.J."/>
            <person name="Lee Y.H."/>
            <person name="Bennetzen J.L."/>
            <person name="Choi D."/>
        </authorList>
    </citation>
    <scope>NUCLEOTIDE SEQUENCE [LARGE SCALE GENOMIC DNA]</scope>
    <source>
        <strain evidence="2">cv. PBC81</strain>
    </source>
</reference>
<sequence length="66" mass="7843">MEEAKVDLDWVDKATEPAVEEEDHVKPIGEFIRVTKRGRGRKSFYKSFEYDRNRYELETTTVFSVL</sequence>
<reference evidence="2" key="2">
    <citation type="journal article" date="2017" name="J. Anim. Genet.">
        <title>Multiple reference genome sequences of hot pepper reveal the massive evolution of plant disease resistance genes by retroduplication.</title>
        <authorList>
            <person name="Kim S."/>
            <person name="Park J."/>
            <person name="Yeom S.-I."/>
            <person name="Kim Y.-M."/>
            <person name="Seo E."/>
            <person name="Kim K.-T."/>
            <person name="Kim M.-S."/>
            <person name="Lee J.M."/>
            <person name="Cheong K."/>
            <person name="Shin H.-S."/>
            <person name="Kim S.-B."/>
            <person name="Han K."/>
            <person name="Lee J."/>
            <person name="Park M."/>
            <person name="Lee H.-A."/>
            <person name="Lee H.-Y."/>
            <person name="Lee Y."/>
            <person name="Oh S."/>
            <person name="Lee J.H."/>
            <person name="Choi E."/>
            <person name="Choi E."/>
            <person name="Lee S.E."/>
            <person name="Jeon J."/>
            <person name="Kim H."/>
            <person name="Choi G."/>
            <person name="Song H."/>
            <person name="Lee J."/>
            <person name="Lee S.-C."/>
            <person name="Kwon J.-K."/>
            <person name="Lee H.-Y."/>
            <person name="Koo N."/>
            <person name="Hong Y."/>
            <person name="Kim R.W."/>
            <person name="Kang W.-H."/>
            <person name="Huh J.H."/>
            <person name="Kang B.-C."/>
            <person name="Yang T.-J."/>
            <person name="Lee Y.-H."/>
            <person name="Bennetzen J.L."/>
            <person name="Choi D."/>
        </authorList>
    </citation>
    <scope>NUCLEOTIDE SEQUENCE [LARGE SCALE GENOMIC DNA]</scope>
    <source>
        <strain evidence="2">cv. PBC81</strain>
    </source>
</reference>
<organism evidence="1 2">
    <name type="scientific">Capsicum baccatum</name>
    <name type="common">Peruvian pepper</name>
    <dbReference type="NCBI Taxonomy" id="33114"/>
    <lineage>
        <taxon>Eukaryota</taxon>
        <taxon>Viridiplantae</taxon>
        <taxon>Streptophyta</taxon>
        <taxon>Embryophyta</taxon>
        <taxon>Tracheophyta</taxon>
        <taxon>Spermatophyta</taxon>
        <taxon>Magnoliopsida</taxon>
        <taxon>eudicotyledons</taxon>
        <taxon>Gunneridae</taxon>
        <taxon>Pentapetalae</taxon>
        <taxon>asterids</taxon>
        <taxon>lamiids</taxon>
        <taxon>Solanales</taxon>
        <taxon>Solanaceae</taxon>
        <taxon>Solanoideae</taxon>
        <taxon>Capsiceae</taxon>
        <taxon>Capsicum</taxon>
    </lineage>
</organism>
<dbReference type="AlphaFoldDB" id="A0A2G2XJS4"/>
<dbReference type="OrthoDB" id="1922186at2759"/>
<keyword evidence="2" id="KW-1185">Reference proteome</keyword>